<dbReference type="SUPFAM" id="SSF47336">
    <property type="entry name" value="ACP-like"/>
    <property type="match status" value="1"/>
</dbReference>
<gene>
    <name evidence="2" type="ORF">I553_3049</name>
</gene>
<dbReference type="InterPro" id="IPR036736">
    <property type="entry name" value="ACP-like_sf"/>
</dbReference>
<evidence type="ECO:0000259" key="1">
    <source>
        <dbReference type="Pfam" id="PF00550"/>
    </source>
</evidence>
<feature type="domain" description="Carrier" evidence="1">
    <location>
        <begin position="4"/>
        <end position="25"/>
    </location>
</feature>
<proteinExistence type="predicted"/>
<dbReference type="Gene3D" id="3.40.50.1820">
    <property type="entry name" value="alpha/beta hydrolase"/>
    <property type="match status" value="1"/>
</dbReference>
<dbReference type="Pfam" id="PF00550">
    <property type="entry name" value="PP-binding"/>
    <property type="match status" value="1"/>
</dbReference>
<accession>X8BJ12</accession>
<dbReference type="InterPro" id="IPR009081">
    <property type="entry name" value="PP-bd_ACP"/>
</dbReference>
<comment type="caution">
    <text evidence="2">The sequence shown here is derived from an EMBL/GenBank/DDBJ whole genome shotgun (WGS) entry which is preliminary data.</text>
</comment>
<protein>
    <submittedName>
        <fullName evidence="2">Phosphopantetheine attachment site family protein</fullName>
    </submittedName>
</protein>
<dbReference type="EMBL" id="JAOB01000039">
    <property type="protein sequence ID" value="EUA44102.1"/>
    <property type="molecule type" value="Genomic_DNA"/>
</dbReference>
<dbReference type="InterPro" id="IPR029058">
    <property type="entry name" value="AB_hydrolase_fold"/>
</dbReference>
<evidence type="ECO:0000313" key="2">
    <source>
        <dbReference type="EMBL" id="EUA44102.1"/>
    </source>
</evidence>
<sequence length="154" mass="16496">MLGLERVGVDESFFDLGGDSISSMQGGAGTPQPHVPPRDVFVEQTVARLPASPRATGHTDLVDEGVARWPDPDHALAGGVDGPVDQFNQTMLVQAPPGRPRPTWLRCCRPAGPPRHAAGTRDDPTRRLVVDGPEPGSLDARPACTPWTCYPMTR</sequence>
<dbReference type="AlphaFoldDB" id="X8BJ12"/>
<reference evidence="2" key="1">
    <citation type="submission" date="2014-01" db="EMBL/GenBank/DDBJ databases">
        <authorList>
            <person name="Brown-Elliot B."/>
            <person name="Wallace R."/>
            <person name="Lenaerts A."/>
            <person name="Ordway D."/>
            <person name="DeGroote M.A."/>
            <person name="Parker T."/>
            <person name="Sizemore C."/>
            <person name="Tallon L.J."/>
            <person name="Sadzewicz L.K."/>
            <person name="Sengamalay N."/>
            <person name="Fraser C.M."/>
            <person name="Hine E."/>
            <person name="Shefchek K.A."/>
            <person name="Das S.P."/>
            <person name="Tettelin H."/>
        </authorList>
    </citation>
    <scope>NUCLEOTIDE SEQUENCE [LARGE SCALE GENOMIC DNA]</scope>
    <source>
        <strain evidence="2">4042</strain>
    </source>
</reference>
<organism evidence="2">
    <name type="scientific">Mycobacterium xenopi 4042</name>
    <dbReference type="NCBI Taxonomy" id="1299334"/>
    <lineage>
        <taxon>Bacteria</taxon>
        <taxon>Bacillati</taxon>
        <taxon>Actinomycetota</taxon>
        <taxon>Actinomycetes</taxon>
        <taxon>Mycobacteriales</taxon>
        <taxon>Mycobacteriaceae</taxon>
        <taxon>Mycobacterium</taxon>
    </lineage>
</organism>
<dbReference type="PATRIC" id="fig|1299334.3.peg.3845"/>
<name>X8BJ12_MYCXE</name>